<dbReference type="KEGG" id="ccp:CHC_T00000840001"/>
<proteinExistence type="predicted"/>
<evidence type="ECO:0000313" key="3">
    <source>
        <dbReference type="Proteomes" id="UP000012073"/>
    </source>
</evidence>
<dbReference type="GeneID" id="17318626"/>
<accession>R7QSY1</accession>
<dbReference type="SUPFAM" id="SSF54236">
    <property type="entry name" value="Ubiquitin-like"/>
    <property type="match status" value="1"/>
</dbReference>
<gene>
    <name evidence="2" type="ORF">CHC_T00000840001</name>
</gene>
<dbReference type="Pfam" id="PF13881">
    <property type="entry name" value="Rad60-SLD_2"/>
    <property type="match status" value="1"/>
</dbReference>
<dbReference type="Gramene" id="CDF40621">
    <property type="protein sequence ID" value="CDF40621"/>
    <property type="gene ID" value="CHC_T00000840001"/>
</dbReference>
<feature type="non-terminal residue" evidence="2">
    <location>
        <position position="1"/>
    </location>
</feature>
<evidence type="ECO:0000259" key="1">
    <source>
        <dbReference type="Pfam" id="PF13881"/>
    </source>
</evidence>
<name>R7QSY1_CHOCR</name>
<protein>
    <recommendedName>
        <fullName evidence="1">UBL3-like ubiquitin domain-containing protein</fullName>
    </recommendedName>
</protein>
<dbReference type="AlphaFoldDB" id="R7QSY1"/>
<keyword evidence="3" id="KW-1185">Reference proteome</keyword>
<feature type="domain" description="UBL3-like ubiquitin" evidence="1">
    <location>
        <begin position="109"/>
        <end position="173"/>
    </location>
</feature>
<dbReference type="Proteomes" id="UP000012073">
    <property type="component" value="Unassembled WGS sequence"/>
</dbReference>
<organism evidence="2 3">
    <name type="scientific">Chondrus crispus</name>
    <name type="common">Carrageen Irish moss</name>
    <name type="synonym">Polymorpha crispa</name>
    <dbReference type="NCBI Taxonomy" id="2769"/>
    <lineage>
        <taxon>Eukaryota</taxon>
        <taxon>Rhodophyta</taxon>
        <taxon>Florideophyceae</taxon>
        <taxon>Rhodymeniophycidae</taxon>
        <taxon>Gigartinales</taxon>
        <taxon>Gigartinaceae</taxon>
        <taxon>Chondrus</taxon>
    </lineage>
</organism>
<reference evidence="3" key="1">
    <citation type="journal article" date="2013" name="Proc. Natl. Acad. Sci. U.S.A.">
        <title>Genome structure and metabolic features in the red seaweed Chondrus crispus shed light on evolution of the Archaeplastida.</title>
        <authorList>
            <person name="Collen J."/>
            <person name="Porcel B."/>
            <person name="Carre W."/>
            <person name="Ball S.G."/>
            <person name="Chaparro C."/>
            <person name="Tonon T."/>
            <person name="Barbeyron T."/>
            <person name="Michel G."/>
            <person name="Noel B."/>
            <person name="Valentin K."/>
            <person name="Elias M."/>
            <person name="Artiguenave F."/>
            <person name="Arun A."/>
            <person name="Aury J.M."/>
            <person name="Barbosa-Neto J.F."/>
            <person name="Bothwell J.H."/>
            <person name="Bouget F.Y."/>
            <person name="Brillet L."/>
            <person name="Cabello-Hurtado F."/>
            <person name="Capella-Gutierrez S."/>
            <person name="Charrier B."/>
            <person name="Cladiere L."/>
            <person name="Cock J.M."/>
            <person name="Coelho S.M."/>
            <person name="Colleoni C."/>
            <person name="Czjzek M."/>
            <person name="Da Silva C."/>
            <person name="Delage L."/>
            <person name="Denoeud F."/>
            <person name="Deschamps P."/>
            <person name="Dittami S.M."/>
            <person name="Gabaldon T."/>
            <person name="Gachon C.M."/>
            <person name="Groisillier A."/>
            <person name="Herve C."/>
            <person name="Jabbari K."/>
            <person name="Katinka M."/>
            <person name="Kloareg B."/>
            <person name="Kowalczyk N."/>
            <person name="Labadie K."/>
            <person name="Leblanc C."/>
            <person name="Lopez P.J."/>
            <person name="McLachlan D.H."/>
            <person name="Meslet-Cladiere L."/>
            <person name="Moustafa A."/>
            <person name="Nehr Z."/>
            <person name="Nyvall Collen P."/>
            <person name="Panaud O."/>
            <person name="Partensky F."/>
            <person name="Poulain J."/>
            <person name="Rensing S.A."/>
            <person name="Rousvoal S."/>
            <person name="Samson G."/>
            <person name="Symeonidi A."/>
            <person name="Weissenbach J."/>
            <person name="Zambounis A."/>
            <person name="Wincker P."/>
            <person name="Boyen C."/>
        </authorList>
    </citation>
    <scope>NUCLEOTIDE SEQUENCE [LARGE SCALE GENOMIC DNA]</scope>
    <source>
        <strain evidence="3">cv. Stackhouse</strain>
    </source>
</reference>
<evidence type="ECO:0000313" key="2">
    <source>
        <dbReference type="EMBL" id="CDF40621.1"/>
    </source>
</evidence>
<dbReference type="RefSeq" id="XP_005710915.1">
    <property type="nucleotide sequence ID" value="XM_005710858.1"/>
</dbReference>
<sequence>QRYVLLAHRFSLRARPSPRVSLPASTRCTPAVRVTVSLRLYVCACAPPSALLNCLTPLRPRCLCLTISFYPLRFAPLSANASYPLLTLRFCDCAELVAFLKESNPNAISGPAKTEEIRILHLGKFLDDAKTLQECKFASGPDNLTTVHISLRVPTKASEDVKEKINKKGSACCEIM</sequence>
<dbReference type="OrthoDB" id="1043111at2759"/>
<dbReference type="InterPro" id="IPR029071">
    <property type="entry name" value="Ubiquitin-like_domsf"/>
</dbReference>
<dbReference type="EMBL" id="HG002217">
    <property type="protein sequence ID" value="CDF40621.1"/>
    <property type="molecule type" value="Genomic_DNA"/>
</dbReference>
<dbReference type="Gene3D" id="3.10.20.90">
    <property type="entry name" value="Phosphatidylinositol 3-kinase Catalytic Subunit, Chain A, domain 1"/>
    <property type="match status" value="1"/>
</dbReference>
<dbReference type="InterPro" id="IPR039540">
    <property type="entry name" value="UBL3-like_ubiquitin_dom"/>
</dbReference>